<evidence type="ECO:0000313" key="2">
    <source>
        <dbReference type="Proteomes" id="UP000053477"/>
    </source>
</evidence>
<dbReference type="InParanoid" id="A0A0H2RRS4"/>
<name>A0A0H2RRS4_9AGAM</name>
<organism evidence="1 2">
    <name type="scientific">Schizopora paradoxa</name>
    <dbReference type="NCBI Taxonomy" id="27342"/>
    <lineage>
        <taxon>Eukaryota</taxon>
        <taxon>Fungi</taxon>
        <taxon>Dikarya</taxon>
        <taxon>Basidiomycota</taxon>
        <taxon>Agaricomycotina</taxon>
        <taxon>Agaricomycetes</taxon>
        <taxon>Hymenochaetales</taxon>
        <taxon>Schizoporaceae</taxon>
        <taxon>Schizopora</taxon>
    </lineage>
</organism>
<keyword evidence="2" id="KW-1185">Reference proteome</keyword>
<sequence length="419" mass="48408">MLLESGSSSSIDDLLLATLTSSTYLDDDNRDDDATTIYSYCSTWSSNYTRSNLTGPGRNLGNLYSWMGSRLEQRLAKRVERSEARKYEEAVTVLRSKWRWIDVMFWSRDPKEHEKACTILLRCASIQVKAFETIIEHYVSRPSKVLSAFSRVFERRKQKFDDAVSSWRRPSVHYTFGWLYWYKQASLCLSSHRTMFLEAVADLDNVILPSKNFLRFEGLLKACSNVAEVHLAVRCTASYWNGNGVEDYILKKGFNDSALLTLTNGLIDYWELAIYRMVDLQSTWEHFIVSSNFVDGILASLQSVPLDKISNRRGHNALPKVLKSVFKLHYFLHSSRCGSLYYDSHGIFGRFWGALCHKYLANPKLAEIHRDMLRLEQKYARAMRRRFPWEKDSPMDNDEKARVGLSVYNAVSDSDSDSD</sequence>
<dbReference type="EMBL" id="KQ085945">
    <property type="protein sequence ID" value="KLO14307.1"/>
    <property type="molecule type" value="Genomic_DNA"/>
</dbReference>
<evidence type="ECO:0000313" key="1">
    <source>
        <dbReference type="EMBL" id="KLO14307.1"/>
    </source>
</evidence>
<reference evidence="1 2" key="1">
    <citation type="submission" date="2015-04" db="EMBL/GenBank/DDBJ databases">
        <title>Complete genome sequence of Schizopora paradoxa KUC8140, a cosmopolitan wood degrader in East Asia.</title>
        <authorList>
            <consortium name="DOE Joint Genome Institute"/>
            <person name="Min B."/>
            <person name="Park H."/>
            <person name="Jang Y."/>
            <person name="Kim J.-J."/>
            <person name="Kim K.H."/>
            <person name="Pangilinan J."/>
            <person name="Lipzen A."/>
            <person name="Riley R."/>
            <person name="Grigoriev I.V."/>
            <person name="Spatafora J.W."/>
            <person name="Choi I.-G."/>
        </authorList>
    </citation>
    <scope>NUCLEOTIDE SEQUENCE [LARGE SCALE GENOMIC DNA]</scope>
    <source>
        <strain evidence="1 2">KUC8140</strain>
    </source>
</reference>
<protein>
    <submittedName>
        <fullName evidence="1">Uncharacterized protein</fullName>
    </submittedName>
</protein>
<dbReference type="Proteomes" id="UP000053477">
    <property type="component" value="Unassembled WGS sequence"/>
</dbReference>
<proteinExistence type="predicted"/>
<accession>A0A0H2RRS4</accession>
<gene>
    <name evidence="1" type="ORF">SCHPADRAFT_966073</name>
</gene>
<dbReference type="AlphaFoldDB" id="A0A0H2RRS4"/>